<evidence type="ECO:0000256" key="5">
    <source>
        <dbReference type="SAM" id="Phobius"/>
    </source>
</evidence>
<evidence type="ECO:0000256" key="2">
    <source>
        <dbReference type="ARBA" id="ARBA00012176"/>
    </source>
</evidence>
<feature type="region of interest" description="Disordered" evidence="4">
    <location>
        <begin position="260"/>
        <end position="295"/>
    </location>
</feature>
<comment type="similarity">
    <text evidence="1">Belongs to the PIGL family.</text>
</comment>
<dbReference type="InterPro" id="IPR024078">
    <property type="entry name" value="LmbE-like_dom_sf"/>
</dbReference>
<evidence type="ECO:0000256" key="3">
    <source>
        <dbReference type="SAM" id="Coils"/>
    </source>
</evidence>
<keyword evidence="5" id="KW-1133">Transmembrane helix</keyword>
<feature type="transmembrane region" description="Helical" evidence="5">
    <location>
        <begin position="53"/>
        <end position="72"/>
    </location>
</feature>
<dbReference type="SUPFAM" id="SSF102588">
    <property type="entry name" value="LmbE-like"/>
    <property type="match status" value="1"/>
</dbReference>
<keyword evidence="3" id="KW-0175">Coiled coil</keyword>
<dbReference type="Pfam" id="PF02585">
    <property type="entry name" value="PIG-L"/>
    <property type="match status" value="1"/>
</dbReference>
<proteinExistence type="inferred from homology"/>
<reference evidence="6" key="1">
    <citation type="journal article" date="2020" name="Fungal Divers.">
        <title>Resolving the Mortierellaceae phylogeny through synthesis of multi-gene phylogenetics and phylogenomics.</title>
        <authorList>
            <person name="Vandepol N."/>
            <person name="Liber J."/>
            <person name="Desiro A."/>
            <person name="Na H."/>
            <person name="Kennedy M."/>
            <person name="Barry K."/>
            <person name="Grigoriev I.V."/>
            <person name="Miller A.N."/>
            <person name="O'Donnell K."/>
            <person name="Stajich J.E."/>
            <person name="Bonito G."/>
        </authorList>
    </citation>
    <scope>NUCLEOTIDE SEQUENCE</scope>
    <source>
        <strain evidence="6">NVP1</strain>
    </source>
</reference>
<feature type="coiled-coil region" evidence="3">
    <location>
        <begin position="649"/>
        <end position="676"/>
    </location>
</feature>
<keyword evidence="5" id="KW-0472">Membrane</keyword>
<accession>A0A9P5VM58</accession>
<dbReference type="Proteomes" id="UP000696485">
    <property type="component" value="Unassembled WGS sequence"/>
</dbReference>
<evidence type="ECO:0000256" key="4">
    <source>
        <dbReference type="SAM" id="MobiDB-lite"/>
    </source>
</evidence>
<dbReference type="InterPro" id="IPR003737">
    <property type="entry name" value="GlcNAc_PI_deacetylase-related"/>
</dbReference>
<gene>
    <name evidence="6" type="ORF">BG006_005689</name>
</gene>
<evidence type="ECO:0000313" key="6">
    <source>
        <dbReference type="EMBL" id="KAF9331461.1"/>
    </source>
</evidence>
<keyword evidence="5" id="KW-0812">Transmembrane</keyword>
<name>A0A9P5VM58_9FUNG</name>
<dbReference type="AlphaFoldDB" id="A0A9P5VM58"/>
<dbReference type="EMBL" id="JAAAUY010000321">
    <property type="protein sequence ID" value="KAF9331461.1"/>
    <property type="molecule type" value="Genomic_DNA"/>
</dbReference>
<evidence type="ECO:0000256" key="1">
    <source>
        <dbReference type="ARBA" id="ARBA00006066"/>
    </source>
</evidence>
<protein>
    <recommendedName>
        <fullName evidence="2">N-acetylglucosaminylphosphatidylinositol deacetylase</fullName>
        <ecNumber evidence="2">3.5.1.89</ecNumber>
    </recommendedName>
</protein>
<keyword evidence="7" id="KW-1185">Reference proteome</keyword>
<comment type="caution">
    <text evidence="6">The sequence shown here is derived from an EMBL/GenBank/DDBJ whole genome shotgun (WGS) entry which is preliminary data.</text>
</comment>
<feature type="compositionally biased region" description="Basic and acidic residues" evidence="4">
    <location>
        <begin position="282"/>
        <end position="295"/>
    </location>
</feature>
<organism evidence="6 7">
    <name type="scientific">Podila minutissima</name>
    <dbReference type="NCBI Taxonomy" id="64525"/>
    <lineage>
        <taxon>Eukaryota</taxon>
        <taxon>Fungi</taxon>
        <taxon>Fungi incertae sedis</taxon>
        <taxon>Mucoromycota</taxon>
        <taxon>Mortierellomycotina</taxon>
        <taxon>Mortierellomycetes</taxon>
        <taxon>Mortierellales</taxon>
        <taxon>Mortierellaceae</taxon>
        <taxon>Podila</taxon>
    </lineage>
</organism>
<dbReference type="EC" id="3.5.1.89" evidence="2"/>
<evidence type="ECO:0000313" key="7">
    <source>
        <dbReference type="Proteomes" id="UP000696485"/>
    </source>
</evidence>
<sequence>MTGLSISQGASNSKLNLDATLHRTSSPSNLANNIASHHYDSVSARQQQRLRSAMAVLSLLAIFFCATSPLLLATADALPVVSLTTVCSQPATKQQLQIRHQQQALSLRQHHILSSRCRAEYSTSRNSVTLKRRHHHSHCHHDHQHKSSSHTHSAVAETIAGVKKAAKTEAVATKAAEESYGHFRPKLDQQHRDFVAMAARVSGRSSKSIEKSFLKQLKQEYEAGEQEQLEMPEPQISLEDGGGLRVELDSNKLDPMAKTTLKNLLGPKGKDQNTATKGHTAKHNEPEDGDNNDYRDNRLILKHTKMTSSISHRHHGCRSGNIEDHHHQQQHALRVVDQKPLNCLNNNRCIMETSPNLKTTPTIFYVPHQDDDALAMALAIREHMEAGRQVIVHLYSDGINSMLRDIIAGTVAPCPLQHPPHKFNVTLQDVVTGRTHEFRQSLRHLGVLDENVFETGWSDIEPVKDYPTFQKKVKDLILGYEKKHPGASHKCISGEYDRDGLGRNPTHRACWDAARELIDEHPTGYPSSNQLWDFRFYRTYTYYKSPEHREAQYIRAFPQFLKYKQRALDQYKKWKPSHGELAWGYHSVKALIDASYNDPYVYMDMLDNDPTNPQNPSHVLSPDTILVQSPEDKTQLLDRLPPKDLDAIRAQEDLENEEAEKILEKFEEAMRGREGQGYKLPQCMKFNAVTMRLESWQ</sequence>
<dbReference type="GO" id="GO:0000225">
    <property type="term" value="F:N-acetylglucosaminylphosphatidylinositol deacetylase activity"/>
    <property type="evidence" value="ECO:0007669"/>
    <property type="project" value="UniProtKB-EC"/>
</dbReference>
<dbReference type="Gene3D" id="3.40.50.10320">
    <property type="entry name" value="LmbE-like"/>
    <property type="match status" value="1"/>
</dbReference>